<feature type="compositionally biased region" description="Polar residues" evidence="1">
    <location>
        <begin position="1"/>
        <end position="11"/>
    </location>
</feature>
<organism evidence="2 3">
    <name type="scientific">Methanophagales virus PBV299</name>
    <dbReference type="NCBI Taxonomy" id="2987730"/>
    <lineage>
        <taxon>Viruses</taxon>
        <taxon>Duplodnaviria</taxon>
        <taxon>Heunggongvirae</taxon>
        <taxon>Uroviricota</taxon>
        <taxon>Caudoviricetes</taxon>
        <taxon>Nakonvirales</taxon>
        <taxon>Ahpuchviridae</taxon>
        <taxon>Kisinvirus</taxon>
        <taxon>Kisinvirus pescaderoense</taxon>
    </lineage>
</organism>
<evidence type="ECO:0000256" key="1">
    <source>
        <dbReference type="SAM" id="MobiDB-lite"/>
    </source>
</evidence>
<protein>
    <submittedName>
        <fullName evidence="2">Uncharacterized protein</fullName>
    </submittedName>
</protein>
<proteinExistence type="predicted"/>
<accession>A0ABY6GLK2</accession>
<sequence>MDSSSTYSEPNVNEGCSKGPDRRIGKMTVLTGKESTLPFVRKMICQLQFRLWDYSPLRRGVYAGEQYNMNI</sequence>
<dbReference type="Proteomes" id="UP001156193">
    <property type="component" value="Segment"/>
</dbReference>
<reference evidence="2 3" key="1">
    <citation type="submission" date="2022-09" db="EMBL/GenBank/DDBJ databases">
        <title>Evolutionary Diversification of Methanotrophic Ca. Methanophagales (ANME-1) and Their Expansive Virome.</title>
        <authorList>
            <person name="Laso-Perez R."/>
            <person name="Wu F."/>
            <person name="Cremiere A."/>
            <person name="Speth D."/>
            <person name="Magyar J.S."/>
            <person name="Krupovic M."/>
            <person name="Orphan V.J."/>
        </authorList>
    </citation>
    <scope>NUCLEOTIDE SEQUENCE [LARGE SCALE GENOMIC DNA]</scope>
    <source>
        <strain evidence="2">PBV299</strain>
    </source>
</reference>
<dbReference type="EMBL" id="OP413838">
    <property type="protein sequence ID" value="UYL64881.1"/>
    <property type="molecule type" value="Genomic_DNA"/>
</dbReference>
<feature type="region of interest" description="Disordered" evidence="1">
    <location>
        <begin position="1"/>
        <end position="24"/>
    </location>
</feature>
<keyword evidence="3" id="KW-1185">Reference proteome</keyword>
<name>A0ABY6GLK2_9CAUD</name>
<gene>
    <name evidence="2" type="ORF">OFDIEDLO_00085</name>
</gene>
<evidence type="ECO:0000313" key="3">
    <source>
        <dbReference type="Proteomes" id="UP001156193"/>
    </source>
</evidence>
<evidence type="ECO:0000313" key="2">
    <source>
        <dbReference type="EMBL" id="UYL64881.1"/>
    </source>
</evidence>